<accession>A0A0G0P5K6</accession>
<organism evidence="2 3">
    <name type="scientific">Candidatus Woesebacteria bacterium GW2011_GWB1_39_10b</name>
    <dbReference type="NCBI Taxonomy" id="1618573"/>
    <lineage>
        <taxon>Bacteria</taxon>
        <taxon>Candidatus Woeseibacteriota</taxon>
    </lineage>
</organism>
<dbReference type="EMBL" id="LBVW01000012">
    <property type="protein sequence ID" value="KKQ93414.1"/>
    <property type="molecule type" value="Genomic_DNA"/>
</dbReference>
<dbReference type="Proteomes" id="UP000034932">
    <property type="component" value="Unassembled WGS sequence"/>
</dbReference>
<protein>
    <submittedName>
        <fullName evidence="2">Uncharacterized protein</fullName>
    </submittedName>
</protein>
<name>A0A0G0P5K6_9BACT</name>
<dbReference type="STRING" id="1618573.UT19_C0012G0003"/>
<gene>
    <name evidence="2" type="ORF">UT19_C0012G0003</name>
</gene>
<sequence length="821" mass="90254">MPIVENPAPLIAKAPNLVRALSNPIPTPGEFFPQGVPKPFGERREGSRGPGASLKGPRESKPARQPGRRKGNAAFQVSGYSSEAPVFAPEMANTFGDQLSSFSSLIETLRGDAESFGDRTSGLAASEVEPVRRNATEELYSFLKTDEGLGTFTREIGNRNKGDLKRLADIKSKAFDELGLGLFREQIAELELGEVARSTIKDLVKVVNRNDITNLEDEVERILAGVSEKGDVDENVLAAFGVVVSTALLASAMSTEKGRKSARKLAPTLVVASLVLSACDGSSASPPPAIVQEIQSQEVNPVTQGIDEILPIEDNFGGSVVNESFTVELGVNPEELGIAESFNRAQFNLGMMVNPKGIKLTELQSQESEARGYANGNGKSYFLVDIQDGRYVPPGKGNESKLIPMVIAEGENGEVAIGLADEFQVELTDDVGNTKLEDSWVSYFDIFILKVEKNENGEIKILKYIDPFSGIEQSLDAQEFDLGVSPTPSPQPTPVSPSFIDALMGLLAQSAQAAGPDPTLTLEPTPTPTEVLTMLESNIRNLGEAGANLVYKDGILYQVRDGVEEPMGTILNPKEESPVIDIGRVGLMNWQIPVEDLVYDEESKLIYVYDEEGRRFIFSNDEWKGDFVEYYAKLIAGAREREFWTGPEYGYDTDTLITGHAYPVYTGEYGILTKDLNRLGEVSFEVIKVVSPDLRNPDITREFYLATLIDSEIPKTEVTSRGIVVEHDQPIFYLGSTYRPGKQWITREAFLNALEPGDQLEIRHYFKIYPAFSNLCEESRNCYWLSDLADTQNQDQILDPSNENNLWPDNFILAADLIAIQ</sequence>
<reference evidence="2 3" key="1">
    <citation type="journal article" date="2015" name="Nature">
        <title>rRNA introns, odd ribosomes, and small enigmatic genomes across a large radiation of phyla.</title>
        <authorList>
            <person name="Brown C.T."/>
            <person name="Hug L.A."/>
            <person name="Thomas B.C."/>
            <person name="Sharon I."/>
            <person name="Castelle C.J."/>
            <person name="Singh A."/>
            <person name="Wilkins M.J."/>
            <person name="Williams K.H."/>
            <person name="Banfield J.F."/>
        </authorList>
    </citation>
    <scope>NUCLEOTIDE SEQUENCE [LARGE SCALE GENOMIC DNA]</scope>
</reference>
<evidence type="ECO:0000313" key="2">
    <source>
        <dbReference type="EMBL" id="KKQ93414.1"/>
    </source>
</evidence>
<dbReference type="AlphaFoldDB" id="A0A0G0P5K6"/>
<proteinExistence type="predicted"/>
<evidence type="ECO:0000256" key="1">
    <source>
        <dbReference type="SAM" id="MobiDB-lite"/>
    </source>
</evidence>
<feature type="region of interest" description="Disordered" evidence="1">
    <location>
        <begin position="22"/>
        <end position="75"/>
    </location>
</feature>
<comment type="caution">
    <text evidence="2">The sequence shown here is derived from an EMBL/GenBank/DDBJ whole genome shotgun (WGS) entry which is preliminary data.</text>
</comment>
<evidence type="ECO:0000313" key="3">
    <source>
        <dbReference type="Proteomes" id="UP000034932"/>
    </source>
</evidence>